<keyword evidence="5" id="KW-0539">Nucleus</keyword>
<keyword evidence="10" id="KW-1185">Reference proteome</keyword>
<dbReference type="GO" id="GO:0005634">
    <property type="term" value="C:nucleus"/>
    <property type="evidence" value="ECO:0007669"/>
    <property type="project" value="UniProtKB-SubCell"/>
</dbReference>
<dbReference type="Pfam" id="PF07967">
    <property type="entry name" value="zf-C3HC"/>
    <property type="match status" value="1"/>
</dbReference>
<evidence type="ECO:0008006" key="11">
    <source>
        <dbReference type="Google" id="ProtNLM"/>
    </source>
</evidence>
<evidence type="ECO:0000256" key="4">
    <source>
        <dbReference type="ARBA" id="ARBA00022833"/>
    </source>
</evidence>
<dbReference type="HOGENOM" id="CLU_024082_0_0_1"/>
<dbReference type="AlphaFoldDB" id="A0A0C9ZTD9"/>
<feature type="region of interest" description="Disordered" evidence="6">
    <location>
        <begin position="329"/>
        <end position="402"/>
    </location>
</feature>
<sequence>MGSATQRKLEDAIQSLDVAVSSSTSQSISSTADRPPLAKRPRASHSPYSTLAKYGIESRADIRHSSSPSSDTIDLSKCAPHLTAILTRTASRTSQSSPSNSKAATFKHPSAPPGHATSEYRPSSTQSFLSRLATYKLATYANKPSQIDAVAAAKCGWVNDGKDRLVCGICNVSWVLAGRDGMTKEAANALVEKQRASLVGMHKEGCPWKTRQCDDSVYRVPLQSPSLTAREIMTTAIALDPIVSKIAIKHPLAPSQLSSLRSAGSAAGVSTPPSGDPSAMQVDESAAPTSELSDTSFIVALFGWQPAPSSPFHDRRPALSMSASRSGLFAPSASMPTTPALSRASSVSRSFTDREGTPTPMSGPSASPRIGRSASRVQLSASPVRPRRANDAVPNSASAIGLSTSSTSAKDISLVHCPLCQRRVGLWSFATVTPAEEGSTSEEQQQQHAPLSSASGNVSVFASAVRTSGSQPKRPFDVLKEHRSYCPYVIRSTVVPSPPSATVIGTPNVSDKGGGLVEGWRAVLTVAQRHKLSQRQRMSRFVPGSEGTEGARDEELEGVEAMVAGVKNKGVSWHFGTFMADFF</sequence>
<feature type="region of interest" description="Disordered" evidence="6">
    <location>
        <begin position="18"/>
        <end position="49"/>
    </location>
</feature>
<proteinExistence type="predicted"/>
<feature type="compositionally biased region" description="Low complexity" evidence="6">
    <location>
        <begin position="18"/>
        <end position="33"/>
    </location>
</feature>
<organism evidence="9 10">
    <name type="scientific">Pisolithus microcarpus 441</name>
    <dbReference type="NCBI Taxonomy" id="765257"/>
    <lineage>
        <taxon>Eukaryota</taxon>
        <taxon>Fungi</taxon>
        <taxon>Dikarya</taxon>
        <taxon>Basidiomycota</taxon>
        <taxon>Agaricomycotina</taxon>
        <taxon>Agaricomycetes</taxon>
        <taxon>Agaricomycetidae</taxon>
        <taxon>Boletales</taxon>
        <taxon>Sclerodermatineae</taxon>
        <taxon>Pisolithaceae</taxon>
        <taxon>Pisolithus</taxon>
    </lineage>
</organism>
<keyword evidence="3" id="KW-0863">Zinc-finger</keyword>
<dbReference type="STRING" id="765257.A0A0C9ZTD9"/>
<evidence type="ECO:0000256" key="5">
    <source>
        <dbReference type="ARBA" id="ARBA00023242"/>
    </source>
</evidence>
<evidence type="ECO:0000256" key="2">
    <source>
        <dbReference type="ARBA" id="ARBA00022723"/>
    </source>
</evidence>
<keyword evidence="4" id="KW-0862">Zinc</keyword>
<feature type="compositionally biased region" description="Polar residues" evidence="6">
    <location>
        <begin position="334"/>
        <end position="350"/>
    </location>
</feature>
<dbReference type="PANTHER" id="PTHR15835:SF6">
    <property type="entry name" value="ZINC FINGER C3HC-TYPE PROTEIN 1"/>
    <property type="match status" value="1"/>
</dbReference>
<dbReference type="GO" id="GO:0008270">
    <property type="term" value="F:zinc ion binding"/>
    <property type="evidence" value="ECO:0007669"/>
    <property type="project" value="UniProtKB-KW"/>
</dbReference>
<feature type="region of interest" description="Disordered" evidence="6">
    <location>
        <begin position="435"/>
        <end position="455"/>
    </location>
</feature>
<accession>A0A0C9ZTD9</accession>
<feature type="compositionally biased region" description="Polar residues" evidence="6">
    <location>
        <begin position="88"/>
        <end position="103"/>
    </location>
</feature>
<reference evidence="9 10" key="1">
    <citation type="submission" date="2014-04" db="EMBL/GenBank/DDBJ databases">
        <authorList>
            <consortium name="DOE Joint Genome Institute"/>
            <person name="Kuo A."/>
            <person name="Kohler A."/>
            <person name="Costa M.D."/>
            <person name="Nagy L.G."/>
            <person name="Floudas D."/>
            <person name="Copeland A."/>
            <person name="Barry K.W."/>
            <person name="Cichocki N."/>
            <person name="Veneault-Fourrey C."/>
            <person name="LaButti K."/>
            <person name="Lindquist E.A."/>
            <person name="Lipzen A."/>
            <person name="Lundell T."/>
            <person name="Morin E."/>
            <person name="Murat C."/>
            <person name="Sun H."/>
            <person name="Tunlid A."/>
            <person name="Henrissat B."/>
            <person name="Grigoriev I.V."/>
            <person name="Hibbett D.S."/>
            <person name="Martin F."/>
            <person name="Nordberg H.P."/>
            <person name="Cantor M.N."/>
            <person name="Hua S.X."/>
        </authorList>
    </citation>
    <scope>NUCLEOTIDE SEQUENCE [LARGE SCALE GENOMIC DNA]</scope>
    <source>
        <strain evidence="9 10">441</strain>
    </source>
</reference>
<gene>
    <name evidence="9" type="ORF">PISMIDRAFT_641739</name>
</gene>
<evidence type="ECO:0000313" key="10">
    <source>
        <dbReference type="Proteomes" id="UP000054018"/>
    </source>
</evidence>
<dbReference type="OrthoDB" id="2592092at2759"/>
<feature type="domain" description="C3HC-type" evidence="7">
    <location>
        <begin position="122"/>
        <end position="232"/>
    </location>
</feature>
<evidence type="ECO:0000256" key="3">
    <source>
        <dbReference type="ARBA" id="ARBA00022771"/>
    </source>
</evidence>
<feature type="compositionally biased region" description="Polar residues" evidence="6">
    <location>
        <begin position="393"/>
        <end position="402"/>
    </location>
</feature>
<reference evidence="10" key="2">
    <citation type="submission" date="2015-01" db="EMBL/GenBank/DDBJ databases">
        <title>Evolutionary Origins and Diversification of the Mycorrhizal Mutualists.</title>
        <authorList>
            <consortium name="DOE Joint Genome Institute"/>
            <consortium name="Mycorrhizal Genomics Consortium"/>
            <person name="Kohler A."/>
            <person name="Kuo A."/>
            <person name="Nagy L.G."/>
            <person name="Floudas D."/>
            <person name="Copeland A."/>
            <person name="Barry K.W."/>
            <person name="Cichocki N."/>
            <person name="Veneault-Fourrey C."/>
            <person name="LaButti K."/>
            <person name="Lindquist E.A."/>
            <person name="Lipzen A."/>
            <person name="Lundell T."/>
            <person name="Morin E."/>
            <person name="Murat C."/>
            <person name="Riley R."/>
            <person name="Ohm R."/>
            <person name="Sun H."/>
            <person name="Tunlid A."/>
            <person name="Henrissat B."/>
            <person name="Grigoriev I.V."/>
            <person name="Hibbett D.S."/>
            <person name="Martin F."/>
        </authorList>
    </citation>
    <scope>NUCLEOTIDE SEQUENCE [LARGE SCALE GENOMIC DNA]</scope>
    <source>
        <strain evidence="10">441</strain>
    </source>
</reference>
<dbReference type="PANTHER" id="PTHR15835">
    <property type="entry name" value="NUCLEAR-INTERACTING PARTNER OF ALK"/>
    <property type="match status" value="1"/>
</dbReference>
<dbReference type="Proteomes" id="UP000054018">
    <property type="component" value="Unassembled WGS sequence"/>
</dbReference>
<evidence type="ECO:0000313" key="9">
    <source>
        <dbReference type="EMBL" id="KIK25492.1"/>
    </source>
</evidence>
<dbReference type="InterPro" id="IPR012935">
    <property type="entry name" value="NuBaID_N"/>
</dbReference>
<feature type="region of interest" description="Disordered" evidence="6">
    <location>
        <begin position="263"/>
        <end position="288"/>
    </location>
</feature>
<evidence type="ECO:0000259" key="7">
    <source>
        <dbReference type="Pfam" id="PF07967"/>
    </source>
</evidence>
<name>A0A0C9ZTD9_9AGAM</name>
<feature type="compositionally biased region" description="Low complexity" evidence="6">
    <location>
        <begin position="436"/>
        <end position="447"/>
    </location>
</feature>
<feature type="domain" description="NuBaID C-terminal" evidence="8">
    <location>
        <begin position="406"/>
        <end position="491"/>
    </location>
</feature>
<evidence type="ECO:0000256" key="6">
    <source>
        <dbReference type="SAM" id="MobiDB-lite"/>
    </source>
</evidence>
<keyword evidence="2" id="KW-0479">Metal-binding</keyword>
<dbReference type="Pfam" id="PF08600">
    <property type="entry name" value="NuBaID_C"/>
    <property type="match status" value="1"/>
</dbReference>
<dbReference type="EMBL" id="KN833707">
    <property type="protein sequence ID" value="KIK25492.1"/>
    <property type="molecule type" value="Genomic_DNA"/>
</dbReference>
<dbReference type="InterPro" id="IPR013909">
    <property type="entry name" value="NuBaID_C"/>
</dbReference>
<evidence type="ECO:0000256" key="1">
    <source>
        <dbReference type="ARBA" id="ARBA00004123"/>
    </source>
</evidence>
<evidence type="ECO:0000259" key="8">
    <source>
        <dbReference type="Pfam" id="PF08600"/>
    </source>
</evidence>
<comment type="subcellular location">
    <subcellularLocation>
        <location evidence="1">Nucleus</location>
    </subcellularLocation>
</comment>
<feature type="region of interest" description="Disordered" evidence="6">
    <location>
        <begin position="88"/>
        <end position="123"/>
    </location>
</feature>
<protein>
    <recommendedName>
        <fullName evidence="11">C3HC-type domain-containing protein</fullName>
    </recommendedName>
</protein>